<accession>A0A1C4VCQ7</accession>
<evidence type="ECO:0000256" key="1">
    <source>
        <dbReference type="ARBA" id="ARBA00008532"/>
    </source>
</evidence>
<gene>
    <name evidence="4" type="ORF">GA0074695_1354</name>
</gene>
<reference evidence="5" key="1">
    <citation type="submission" date="2016-06" db="EMBL/GenBank/DDBJ databases">
        <authorList>
            <person name="Varghese N."/>
            <person name="Submissions Spin"/>
        </authorList>
    </citation>
    <scope>NUCLEOTIDE SEQUENCE [LARGE SCALE GENOMIC DNA]</scope>
    <source>
        <strain evidence="5">DSM 43909</strain>
    </source>
</reference>
<evidence type="ECO:0000313" key="5">
    <source>
        <dbReference type="Proteomes" id="UP000198242"/>
    </source>
</evidence>
<proteinExistence type="inferred from homology"/>
<dbReference type="GO" id="GO:0006525">
    <property type="term" value="P:arginine metabolic process"/>
    <property type="evidence" value="ECO:0007669"/>
    <property type="project" value="TreeGrafter"/>
</dbReference>
<dbReference type="Gene3D" id="3.75.10.10">
    <property type="entry name" value="L-arginine/glycine Amidinotransferase, Chain A"/>
    <property type="match status" value="1"/>
</dbReference>
<dbReference type="PANTHER" id="PTHR12737:SF9">
    <property type="entry name" value="DIMETHYLARGININASE"/>
    <property type="match status" value="1"/>
</dbReference>
<name>A0A1C4VCQ7_MICVI</name>
<feature type="active site" description="Nucleophile" evidence="3">
    <location>
        <position position="293"/>
    </location>
</feature>
<dbReference type="GO" id="GO:0016403">
    <property type="term" value="F:dimethylargininase activity"/>
    <property type="evidence" value="ECO:0007669"/>
    <property type="project" value="TreeGrafter"/>
</dbReference>
<keyword evidence="5" id="KW-1185">Reference proteome</keyword>
<organism evidence="4 5">
    <name type="scientific">Micromonospora viridifaciens</name>
    <dbReference type="NCBI Taxonomy" id="1881"/>
    <lineage>
        <taxon>Bacteria</taxon>
        <taxon>Bacillati</taxon>
        <taxon>Actinomycetota</taxon>
        <taxon>Actinomycetes</taxon>
        <taxon>Micromonosporales</taxon>
        <taxon>Micromonosporaceae</taxon>
        <taxon>Micromonospora</taxon>
    </lineage>
</organism>
<evidence type="ECO:0000256" key="2">
    <source>
        <dbReference type="ARBA" id="ARBA00022801"/>
    </source>
</evidence>
<protein>
    <submittedName>
        <fullName evidence="4">N-Dimethylarginine dimethylaminohydrolase</fullName>
    </submittedName>
</protein>
<dbReference type="Pfam" id="PF19420">
    <property type="entry name" value="DDAH_eukar"/>
    <property type="match status" value="1"/>
</dbReference>
<dbReference type="SUPFAM" id="SSF55909">
    <property type="entry name" value="Pentein"/>
    <property type="match status" value="1"/>
</dbReference>
<evidence type="ECO:0000256" key="3">
    <source>
        <dbReference type="PIRSR" id="PIRSR633199-1"/>
    </source>
</evidence>
<evidence type="ECO:0000313" key="4">
    <source>
        <dbReference type="EMBL" id="SCE81810.1"/>
    </source>
</evidence>
<dbReference type="GO" id="GO:0016597">
    <property type="term" value="F:amino acid binding"/>
    <property type="evidence" value="ECO:0007669"/>
    <property type="project" value="TreeGrafter"/>
</dbReference>
<keyword evidence="2 4" id="KW-0378">Hydrolase</keyword>
<dbReference type="NCBIfam" id="NF045659">
    <property type="entry name" value="DiMArgaseDdahMtb"/>
    <property type="match status" value="1"/>
</dbReference>
<dbReference type="EMBL" id="LT607411">
    <property type="protein sequence ID" value="SCE81810.1"/>
    <property type="molecule type" value="Genomic_DNA"/>
</dbReference>
<feature type="active site" description="Proton donor" evidence="3">
    <location>
        <position position="199"/>
    </location>
</feature>
<comment type="similarity">
    <text evidence="1">Belongs to the DDAH family.</text>
</comment>
<dbReference type="PANTHER" id="PTHR12737">
    <property type="entry name" value="DIMETHYLARGININE DIMETHYLAMINOHYDROLASE"/>
    <property type="match status" value="1"/>
</dbReference>
<dbReference type="Proteomes" id="UP000198242">
    <property type="component" value="Chromosome I"/>
</dbReference>
<dbReference type="GO" id="GO:0045429">
    <property type="term" value="P:positive regulation of nitric oxide biosynthetic process"/>
    <property type="evidence" value="ECO:0007669"/>
    <property type="project" value="TreeGrafter"/>
</dbReference>
<sequence>MDVAGLGHIPLDHGASPWADGGRARPIPWEHDMTMDARRQRFLMCRPTYFAVDYAINPWMDPTAPVDADLAIRQWEQLRQTYVDLGHEVELIDPVPGLPDMVFAANGGTVIDGKAMAVQFRDPQRADEAPAYRAWFEAAGFEMYDPKHVNEGEGDILLVGDHLLAGTGFRTAHASHAQLQEVFGYPVVTMQLVDPRFYHLDTALTVLDERTVAYLPEAFSPGSRAVLRRLFPDAIHATMADAEVLGLNAVSDGEHVVLPAQATGLAAKLRDRGYQTIGIDLSELRKAGGGPKCCTLRLRQGKAVK</sequence>
<dbReference type="InterPro" id="IPR033199">
    <property type="entry name" value="DDAH-like"/>
</dbReference>
<dbReference type="GO" id="GO:0000052">
    <property type="term" value="P:citrulline metabolic process"/>
    <property type="evidence" value="ECO:0007669"/>
    <property type="project" value="TreeGrafter"/>
</dbReference>
<dbReference type="AlphaFoldDB" id="A0A1C4VCQ7"/>